<evidence type="ECO:0000313" key="3">
    <source>
        <dbReference type="Proteomes" id="UP000094236"/>
    </source>
</evidence>
<accession>A0A1E4TWK8</accession>
<reference evidence="3" key="1">
    <citation type="submission" date="2016-05" db="EMBL/GenBank/DDBJ databases">
        <title>Comparative genomics of biotechnologically important yeasts.</title>
        <authorList>
            <consortium name="DOE Joint Genome Institute"/>
            <person name="Riley R."/>
            <person name="Haridas S."/>
            <person name="Wolfe K.H."/>
            <person name="Lopes M.R."/>
            <person name="Hittinger C.T."/>
            <person name="Goker M."/>
            <person name="Salamov A."/>
            <person name="Wisecaver J."/>
            <person name="Long T.M."/>
            <person name="Aerts A.L."/>
            <person name="Barry K."/>
            <person name="Choi C."/>
            <person name="Clum A."/>
            <person name="Coughlan A.Y."/>
            <person name="Deshpande S."/>
            <person name="Douglass A.P."/>
            <person name="Hanson S.J."/>
            <person name="Klenk H.-P."/>
            <person name="Labutti K."/>
            <person name="Lapidus A."/>
            <person name="Lindquist E."/>
            <person name="Lipzen A."/>
            <person name="Meier-Kolthoff J.P."/>
            <person name="Ohm R.A."/>
            <person name="Otillar R.P."/>
            <person name="Pangilinan J."/>
            <person name="Peng Y."/>
            <person name="Rokas A."/>
            <person name="Rosa C.A."/>
            <person name="Scheuner C."/>
            <person name="Sibirny A.A."/>
            <person name="Slot J.C."/>
            <person name="Stielow J.B."/>
            <person name="Sun H."/>
            <person name="Kurtzman C.P."/>
            <person name="Blackwell M."/>
            <person name="Grigoriev I.V."/>
            <person name="Jeffries T.W."/>
        </authorList>
    </citation>
    <scope>NUCLEOTIDE SEQUENCE [LARGE SCALE GENOMIC DNA]</scope>
    <source>
        <strain evidence="3">NRRL Y-2460</strain>
    </source>
</reference>
<dbReference type="OrthoDB" id="21292at2759"/>
<dbReference type="GO" id="GO:0005778">
    <property type="term" value="C:peroxisomal membrane"/>
    <property type="evidence" value="ECO:0007669"/>
    <property type="project" value="TreeGrafter"/>
</dbReference>
<evidence type="ECO:0000256" key="1">
    <source>
        <dbReference type="SAM" id="MobiDB-lite"/>
    </source>
</evidence>
<dbReference type="PANTHER" id="PTHR12774">
    <property type="entry name" value="PEROXISOMAL BIOGENESIS FACTOR 19"/>
    <property type="match status" value="1"/>
</dbReference>
<gene>
    <name evidence="2" type="ORF">PACTADRAFT_49525</name>
</gene>
<dbReference type="Pfam" id="PF04614">
    <property type="entry name" value="Pex19"/>
    <property type="match status" value="2"/>
</dbReference>
<organism evidence="2 3">
    <name type="scientific">Pachysolen tannophilus NRRL Y-2460</name>
    <dbReference type="NCBI Taxonomy" id="669874"/>
    <lineage>
        <taxon>Eukaryota</taxon>
        <taxon>Fungi</taxon>
        <taxon>Dikarya</taxon>
        <taxon>Ascomycota</taxon>
        <taxon>Saccharomycotina</taxon>
        <taxon>Pichiomycetes</taxon>
        <taxon>Pachysolenaceae</taxon>
        <taxon>Pachysolen</taxon>
    </lineage>
</organism>
<sequence>MAEAMNRLKKSGESVDKQLKDEQSSSNDFITQLLSQLGDLNLDADQNEIDGAAALEGGQGDDQLMNNLLNDLISQLISKKILKKINNDQENKYTKQYEIVMKIVNKFDEKDYEDLKDFPFINKHLEELQELGMPPKELVGENDGLNEIFGGNFNINNNDTNNSFEEGIGKDDEIPEDVQKQLEENCKQV</sequence>
<dbReference type="EMBL" id="KV454013">
    <property type="protein sequence ID" value="ODV96121.1"/>
    <property type="molecule type" value="Genomic_DNA"/>
</dbReference>
<feature type="compositionally biased region" description="Basic and acidic residues" evidence="1">
    <location>
        <begin position="10"/>
        <end position="23"/>
    </location>
</feature>
<dbReference type="Proteomes" id="UP000094236">
    <property type="component" value="Unassembled WGS sequence"/>
</dbReference>
<dbReference type="InterPro" id="IPR038322">
    <property type="entry name" value="Pex19_C_sf"/>
</dbReference>
<proteinExistence type="predicted"/>
<dbReference type="GO" id="GO:0045046">
    <property type="term" value="P:protein import into peroxisome membrane"/>
    <property type="evidence" value="ECO:0007669"/>
    <property type="project" value="TreeGrafter"/>
</dbReference>
<dbReference type="GO" id="GO:0033328">
    <property type="term" value="F:peroxisome membrane targeting sequence binding"/>
    <property type="evidence" value="ECO:0007669"/>
    <property type="project" value="TreeGrafter"/>
</dbReference>
<protein>
    <submittedName>
        <fullName evidence="2">Uncharacterized protein</fullName>
    </submittedName>
</protein>
<evidence type="ECO:0000313" key="2">
    <source>
        <dbReference type="EMBL" id="ODV96121.1"/>
    </source>
</evidence>
<keyword evidence="3" id="KW-1185">Reference proteome</keyword>
<dbReference type="PANTHER" id="PTHR12774:SF2">
    <property type="entry name" value="PEROXISOMAL BIOGENESIS FACTOR 19"/>
    <property type="match status" value="1"/>
</dbReference>
<dbReference type="InterPro" id="IPR006708">
    <property type="entry name" value="Pex19"/>
</dbReference>
<dbReference type="Gene3D" id="1.20.120.900">
    <property type="entry name" value="Pex19, mPTS binding domain"/>
    <property type="match status" value="1"/>
</dbReference>
<dbReference type="AlphaFoldDB" id="A0A1E4TWK8"/>
<name>A0A1E4TWK8_PACTA</name>
<dbReference type="STRING" id="669874.A0A1E4TWK8"/>
<feature type="region of interest" description="Disordered" evidence="1">
    <location>
        <begin position="1"/>
        <end position="23"/>
    </location>
</feature>